<dbReference type="InterPro" id="IPR012871">
    <property type="entry name" value="DUF1668_ORYSA"/>
</dbReference>
<dbReference type="PANTHER" id="PTHR33085">
    <property type="entry name" value="OS12G0113100 PROTEIN-RELATED"/>
    <property type="match status" value="1"/>
</dbReference>
<dbReference type="AlphaFoldDB" id="A0A9R1A7X9"/>
<dbReference type="OMA" id="QWHISGY"/>
<organism evidence="1 2">
    <name type="scientific">Triticum turgidum subsp. durum</name>
    <name type="common">Durum wheat</name>
    <name type="synonym">Triticum durum</name>
    <dbReference type="NCBI Taxonomy" id="4567"/>
    <lineage>
        <taxon>Eukaryota</taxon>
        <taxon>Viridiplantae</taxon>
        <taxon>Streptophyta</taxon>
        <taxon>Embryophyta</taxon>
        <taxon>Tracheophyta</taxon>
        <taxon>Spermatophyta</taxon>
        <taxon>Magnoliopsida</taxon>
        <taxon>Liliopsida</taxon>
        <taxon>Poales</taxon>
        <taxon>Poaceae</taxon>
        <taxon>BOP clade</taxon>
        <taxon>Pooideae</taxon>
        <taxon>Triticodae</taxon>
        <taxon>Triticeae</taxon>
        <taxon>Triticinae</taxon>
        <taxon>Triticum</taxon>
    </lineage>
</organism>
<dbReference type="Gramene" id="TRITD7Bv1G182610.1">
    <property type="protein sequence ID" value="TRITD7Bv1G182610.1"/>
    <property type="gene ID" value="TRITD7Bv1G182610"/>
</dbReference>
<accession>A0A9R1A7X9</accession>
<name>A0A9R1A7X9_TRITD</name>
<dbReference type="Proteomes" id="UP000324705">
    <property type="component" value="Chromosome 7B"/>
</dbReference>
<dbReference type="Pfam" id="PF07893">
    <property type="entry name" value="DUF1668"/>
    <property type="match status" value="1"/>
</dbReference>
<reference evidence="1 2" key="1">
    <citation type="submission" date="2017-09" db="EMBL/GenBank/DDBJ databases">
        <authorList>
            <consortium name="International Durum Wheat Genome Sequencing Consortium (IDWGSC)"/>
            <person name="Milanesi L."/>
        </authorList>
    </citation>
    <scope>NUCLEOTIDE SEQUENCE [LARGE SCALE GENOMIC DNA]</scope>
    <source>
        <strain evidence="2">cv. Svevo</strain>
    </source>
</reference>
<proteinExistence type="predicted"/>
<dbReference type="EMBL" id="LT934124">
    <property type="protein sequence ID" value="VAI91358.1"/>
    <property type="molecule type" value="Genomic_DNA"/>
</dbReference>
<evidence type="ECO:0000313" key="2">
    <source>
        <dbReference type="Proteomes" id="UP000324705"/>
    </source>
</evidence>
<dbReference type="PANTHER" id="PTHR33085:SF77">
    <property type="entry name" value="DUF1618 DOMAIN-CONTAINING PROTEIN"/>
    <property type="match status" value="1"/>
</dbReference>
<sequence>MSMAAAPFHRCRGLLVVEHPTKGNFVVEFNLDRLFSGEPDQEFPPILNLPDPVAKFNSVQPTENMAITDSGNLIVAATSLSRTLLYDASSRSASTGPDMLSGKIDILLVPVADGTFFAMSFYPHLDDTPHAELLASNTDDAGGRLAWHPIPDPPLSSIPRFKRQWHISGYFVAGTRVWISFLDEGTFSFDTACRRWRREGTWKLPVTGRALLIPDFLGSGQQLLFGFFSRDHHFCTCDIEARPPVIIKSWPEAIPSRLVWCARYFIEAHTAALAYYGAGRFCISTVITTGYSPQKPINMDEVLNLPRRAVSIVAVEVTPGMQLIKRKLECYSMPAEAHVGEVI</sequence>
<keyword evidence="2" id="KW-1185">Reference proteome</keyword>
<protein>
    <submittedName>
        <fullName evidence="1">Uncharacterized protein</fullName>
    </submittedName>
</protein>
<evidence type="ECO:0000313" key="1">
    <source>
        <dbReference type="EMBL" id="VAI91358.1"/>
    </source>
</evidence>
<gene>
    <name evidence="1" type="ORF">TRITD_7Bv1G182610</name>
</gene>